<dbReference type="RefSeq" id="YP_008003804.1">
    <property type="nucleotide sequence ID" value="NC_021246.1"/>
</dbReference>
<dbReference type="GeneID" id="15613909"/>
<dbReference type="EMBL" id="HF679134">
    <property type="protein sequence ID" value="CCU56485.1"/>
    <property type="molecule type" value="Genomic_DNA"/>
</dbReference>
<evidence type="ECO:0000313" key="1">
    <source>
        <dbReference type="EMBL" id="CCU56485.1"/>
    </source>
</evidence>
<sequence>MCIQKNNLYKIRIYCNFPNYTYNDTCIYNNYICTNYRNLYCKLCTKKIEENNYISTFFFHLNKCFIY</sequence>
<protein>
    <submittedName>
        <fullName evidence="1">Uncharacterized protein</fullName>
    </submittedName>
</protein>
<dbReference type="KEGG" id="vg:15613909"/>
<keyword evidence="2" id="KW-1185">Reference proteome</keyword>
<dbReference type="Proteomes" id="UP000792671">
    <property type="component" value="Genome"/>
</dbReference>
<gene>
    <name evidence="1" type="ORF">MYSEV_287</name>
</gene>
<name>A0A916P288_9POXV</name>
<reference evidence="1 2" key="1">
    <citation type="journal article" date="2013" name="J. Virol.">
        <title>New Insights into the Evolution of Entomopoxvirinae from the Complete Genome Sequences of Four Entomopoxviruses Infecting Adoxophyes honmai, Choristoneura biennis, Choristoneura rosaceana, and Mythimna separata.</title>
        <authorList>
            <person name="Theze J."/>
            <person name="Takatsuka J."/>
            <person name="Li Z."/>
            <person name="Gallais J."/>
            <person name="Doucet D."/>
            <person name="Arif B."/>
            <person name="Nakai M."/>
            <person name="Herniou E.A."/>
        </authorList>
    </citation>
    <scope>NUCLEOTIDE SEQUENCE [LARGE SCALE GENOMIC DNA]</scope>
</reference>
<evidence type="ECO:0000313" key="2">
    <source>
        <dbReference type="Proteomes" id="UP000792671"/>
    </source>
</evidence>
<proteinExistence type="predicted"/>
<accession>A0A916P288</accession>
<organism evidence="1 2">
    <name type="scientific">Mythimna separata entomopoxvirus 'L'</name>
    <dbReference type="NCBI Taxonomy" id="1293572"/>
    <lineage>
        <taxon>Viruses</taxon>
        <taxon>Varidnaviria</taxon>
        <taxon>Bamfordvirae</taxon>
        <taxon>Nucleocytoviricota</taxon>
        <taxon>Pokkesviricetes</taxon>
        <taxon>Chitovirales</taxon>
        <taxon>Poxviridae</taxon>
        <taxon>Entomopoxvirinae</taxon>
        <taxon>Betaentomopoxvirus</taxon>
        <taxon>Betaentomopoxvirus mseparata</taxon>
        <taxon>Mythimna separata entomopoxvirus</taxon>
    </lineage>
</organism>